<dbReference type="GO" id="GO:0034599">
    <property type="term" value="P:cellular response to oxidative stress"/>
    <property type="evidence" value="ECO:0007669"/>
    <property type="project" value="InterPro"/>
</dbReference>
<comment type="subcellular location">
    <subcellularLocation>
        <location evidence="1">Cytoplasm</location>
    </subcellularLocation>
</comment>
<evidence type="ECO:0000313" key="5">
    <source>
        <dbReference type="EMBL" id="SFI20714.1"/>
    </source>
</evidence>
<accession>A0A1I3GBC5</accession>
<dbReference type="InterPro" id="IPR000415">
    <property type="entry name" value="Nitroreductase-like"/>
</dbReference>
<name>A0A1I3GBC5_SELRU</name>
<dbReference type="SUPFAM" id="SSF55469">
    <property type="entry name" value="FMN-dependent nitroreductase-like"/>
    <property type="match status" value="1"/>
</dbReference>
<dbReference type="OrthoDB" id="9810617at2"/>
<dbReference type="RefSeq" id="WP_075444890.1">
    <property type="nucleotide sequence ID" value="NZ_FOQK01000021.1"/>
</dbReference>
<evidence type="ECO:0000256" key="3">
    <source>
        <dbReference type="ARBA" id="ARBA00023002"/>
    </source>
</evidence>
<evidence type="ECO:0000313" key="6">
    <source>
        <dbReference type="Proteomes" id="UP000183639"/>
    </source>
</evidence>
<dbReference type="PANTHER" id="PTHR43035">
    <property type="entry name" value="FATTY ACID REPRESSION MUTANT PROTEIN 2-RELATED"/>
    <property type="match status" value="1"/>
</dbReference>
<dbReference type="FunFam" id="3.40.109.10:FF:000001">
    <property type="entry name" value="Nitroreductase family"/>
    <property type="match status" value="1"/>
</dbReference>
<feature type="domain" description="Nitroreductase" evidence="4">
    <location>
        <begin position="9"/>
        <end position="168"/>
    </location>
</feature>
<dbReference type="GO" id="GO:0016491">
    <property type="term" value="F:oxidoreductase activity"/>
    <property type="evidence" value="ECO:0007669"/>
    <property type="project" value="UniProtKB-KW"/>
</dbReference>
<reference evidence="5 6" key="1">
    <citation type="submission" date="2016-10" db="EMBL/GenBank/DDBJ databases">
        <authorList>
            <person name="de Groot N.N."/>
        </authorList>
    </citation>
    <scope>NUCLEOTIDE SEQUENCE [LARGE SCALE GENOMIC DNA]</scope>
    <source>
        <strain evidence="5 6">Z108</strain>
    </source>
</reference>
<dbReference type="GO" id="GO:0005737">
    <property type="term" value="C:cytoplasm"/>
    <property type="evidence" value="ECO:0007669"/>
    <property type="project" value="UniProtKB-SubCell"/>
</dbReference>
<dbReference type="AlphaFoldDB" id="A0A1I3GBC5"/>
<dbReference type="PANTHER" id="PTHR43035:SF1">
    <property type="entry name" value="FATTY ACID REPRESSION MUTANT PROTEIN 2-RELATED"/>
    <property type="match status" value="1"/>
</dbReference>
<proteinExistence type="predicted"/>
<keyword evidence="2" id="KW-0963">Cytoplasm</keyword>
<dbReference type="InterPro" id="IPR033877">
    <property type="entry name" value="Frm2/Hbn1"/>
</dbReference>
<dbReference type="Gene3D" id="3.40.109.10">
    <property type="entry name" value="NADH Oxidase"/>
    <property type="match status" value="1"/>
</dbReference>
<dbReference type="CDD" id="cd02140">
    <property type="entry name" value="Frm2-like"/>
    <property type="match status" value="1"/>
</dbReference>
<gene>
    <name evidence="5" type="ORF">SAMN04487861_12131</name>
</gene>
<evidence type="ECO:0000259" key="4">
    <source>
        <dbReference type="Pfam" id="PF00881"/>
    </source>
</evidence>
<dbReference type="EMBL" id="FOQK01000021">
    <property type="protein sequence ID" value="SFI20714.1"/>
    <property type="molecule type" value="Genomic_DNA"/>
</dbReference>
<organism evidence="5 6">
    <name type="scientific">Selenomonas ruminantium</name>
    <dbReference type="NCBI Taxonomy" id="971"/>
    <lineage>
        <taxon>Bacteria</taxon>
        <taxon>Bacillati</taxon>
        <taxon>Bacillota</taxon>
        <taxon>Negativicutes</taxon>
        <taxon>Selenomonadales</taxon>
        <taxon>Selenomonadaceae</taxon>
        <taxon>Selenomonas</taxon>
    </lineage>
</organism>
<dbReference type="Pfam" id="PF00881">
    <property type="entry name" value="Nitroreductase"/>
    <property type="match status" value="1"/>
</dbReference>
<dbReference type="InterPro" id="IPR029479">
    <property type="entry name" value="Nitroreductase"/>
</dbReference>
<evidence type="ECO:0000256" key="1">
    <source>
        <dbReference type="ARBA" id="ARBA00004496"/>
    </source>
</evidence>
<evidence type="ECO:0000256" key="2">
    <source>
        <dbReference type="ARBA" id="ARBA00022490"/>
    </source>
</evidence>
<protein>
    <recommendedName>
        <fullName evidence="4">Nitroreductase domain-containing protein</fullName>
    </recommendedName>
</protein>
<keyword evidence="3" id="KW-0560">Oxidoreductase</keyword>
<dbReference type="Proteomes" id="UP000183639">
    <property type="component" value="Unassembled WGS sequence"/>
</dbReference>
<sequence length="190" mass="21410">MGILESMGRRRSYYQINKELPVTAEKIREVVEQATELTPDAFNMRSARVVVALGRKQDVLWDVIYDAFDGKVAREKIDGFKAGAGTVLYFYDEDVVRNLQGQFPMYAENFPLWAQQANGMLQFAVWTALRDLEVGASIQHYNPVIDEAVHTLFALPASWKLIAQMPFGGIAAGPEPKEKEDIAQRVKVQT</sequence>